<dbReference type="AlphaFoldDB" id="A0A7W9BPF5"/>
<dbReference type="Proteomes" id="UP000535415">
    <property type="component" value="Unassembled WGS sequence"/>
</dbReference>
<gene>
    <name evidence="2" type="ORF">FHS72_003733</name>
</gene>
<dbReference type="EMBL" id="JACIJM010000022">
    <property type="protein sequence ID" value="MBB5724082.1"/>
    <property type="molecule type" value="Genomic_DNA"/>
</dbReference>
<proteinExistence type="predicted"/>
<evidence type="ECO:0000313" key="2">
    <source>
        <dbReference type="EMBL" id="MBB5724082.1"/>
    </source>
</evidence>
<evidence type="ECO:0000256" key="1">
    <source>
        <dbReference type="SAM" id="MobiDB-lite"/>
    </source>
</evidence>
<evidence type="ECO:0000313" key="3">
    <source>
        <dbReference type="Proteomes" id="UP000535415"/>
    </source>
</evidence>
<sequence>MSEVEANSYVINEADDIVSVGPEWDRFAVKNDAPNAMAKNVIGRKIWDFIDGFETSSYLNAIFFACRMDTESFDILYRCDAPEVQRLFRLSICPEEKGWLTLSHALVHNKKRFRANNVAIFTDHFDKTRCSVCCSFLVGENWIDTFSHMNDRYFPKSYSVCPACRENTRKKLDSMKRKDGSDDVVKFHTRKSVKP</sequence>
<feature type="compositionally biased region" description="Basic and acidic residues" evidence="1">
    <location>
        <begin position="172"/>
        <end position="186"/>
    </location>
</feature>
<protein>
    <submittedName>
        <fullName evidence="2">Uncharacterized protein</fullName>
    </submittedName>
</protein>
<reference evidence="2 3" key="1">
    <citation type="submission" date="2020-08" db="EMBL/GenBank/DDBJ databases">
        <title>Genomic Encyclopedia of Type Strains, Phase IV (KMG-IV): sequencing the most valuable type-strain genomes for metagenomic binning, comparative biology and taxonomic classification.</title>
        <authorList>
            <person name="Goeker M."/>
        </authorList>
    </citation>
    <scope>NUCLEOTIDE SEQUENCE [LARGE SCALE GENOMIC DNA]</scope>
    <source>
        <strain evidence="2 3">DSM 101064</strain>
    </source>
</reference>
<feature type="region of interest" description="Disordered" evidence="1">
    <location>
        <begin position="172"/>
        <end position="195"/>
    </location>
</feature>
<comment type="caution">
    <text evidence="2">The sequence shown here is derived from an EMBL/GenBank/DDBJ whole genome shotgun (WGS) entry which is preliminary data.</text>
</comment>
<organism evidence="2 3">
    <name type="scientific">Yoonia ponticola</name>
    <dbReference type="NCBI Taxonomy" id="1524255"/>
    <lineage>
        <taxon>Bacteria</taxon>
        <taxon>Pseudomonadati</taxon>
        <taxon>Pseudomonadota</taxon>
        <taxon>Alphaproteobacteria</taxon>
        <taxon>Rhodobacterales</taxon>
        <taxon>Paracoccaceae</taxon>
        <taxon>Yoonia</taxon>
    </lineage>
</organism>
<dbReference type="RefSeq" id="WP_183531179.1">
    <property type="nucleotide sequence ID" value="NZ_JACIJM010000022.1"/>
</dbReference>
<keyword evidence="3" id="KW-1185">Reference proteome</keyword>
<accession>A0A7W9BPF5</accession>
<name>A0A7W9BPF5_9RHOB</name>